<name>A0ACC1P964_9PEZI</name>
<organism evidence="1 2">
    <name type="scientific">Xylaria curta</name>
    <dbReference type="NCBI Taxonomy" id="42375"/>
    <lineage>
        <taxon>Eukaryota</taxon>
        <taxon>Fungi</taxon>
        <taxon>Dikarya</taxon>
        <taxon>Ascomycota</taxon>
        <taxon>Pezizomycotina</taxon>
        <taxon>Sordariomycetes</taxon>
        <taxon>Xylariomycetidae</taxon>
        <taxon>Xylariales</taxon>
        <taxon>Xylariaceae</taxon>
        <taxon>Xylaria</taxon>
    </lineage>
</organism>
<keyword evidence="2" id="KW-1185">Reference proteome</keyword>
<comment type="caution">
    <text evidence="1">The sequence shown here is derived from an EMBL/GenBank/DDBJ whole genome shotgun (WGS) entry which is preliminary data.</text>
</comment>
<evidence type="ECO:0000313" key="1">
    <source>
        <dbReference type="EMBL" id="KAJ2987593.1"/>
    </source>
</evidence>
<protein>
    <submittedName>
        <fullName evidence="1">Uncharacterized protein</fullName>
    </submittedName>
</protein>
<accession>A0ACC1P964</accession>
<dbReference type="Proteomes" id="UP001143856">
    <property type="component" value="Unassembled WGS sequence"/>
</dbReference>
<proteinExistence type="predicted"/>
<dbReference type="EMBL" id="JAPDGR010000766">
    <property type="protein sequence ID" value="KAJ2987593.1"/>
    <property type="molecule type" value="Genomic_DNA"/>
</dbReference>
<evidence type="ECO:0000313" key="2">
    <source>
        <dbReference type="Proteomes" id="UP001143856"/>
    </source>
</evidence>
<gene>
    <name evidence="1" type="ORF">NUW58_g4417</name>
</gene>
<sequence length="1332" mass="151561">MSQQQPNGFSVFMKGIPPELTEQSLKAQLSPILEKLYIEDWVCDKPRNKNFGIITFLYRKQGQAFLSKHGQQPLPGVFLRGGPNMRSHLSLLGKPVYCKENDREIDSTLLRVLEMNAEERNRPVEYDEVPQKHKRVVFRVWGFSCGHYDYPNGTLAYTPDIQWKCNRSEDIAKFAKHSLVMSFSQSPDPIRVEIPYRTIYEIVISNKLFTLFLTLWEPPRIFQSTYHDVDTGLTASFRKFNINATSTPTRREERKRLCEIPHDNSSHRDVLGQSLIYAITLSPEDFASKIEQLKENEYLNFSTYNVPVTSYGSGYMAEELASFRIAIAKCSQTIPFDILYQFQALVQNGYLLPHTVEDLLLRLPWNKSYAPSKTVGNVEGVESGAASAAQLPFSSYAVKKLFSQTPLPGPYTEAKMFNANEIWSLLETNEKEIRQGLAKDLFSERARQNLTMVYKVQVTPTRIMFNGPEPEAKNRILRKFPRHTGYFARVQFCDEDGQDLHFSPKVTLDNIYAIFKKILLDGFPIAGRLYKFLGFSHSSLRAHAVWFMAGFVDDDKKLRSYATVIPELGDFKGIRSPAKWYVLNIANVVKGLPTRKNRLNALLTFLQRFSFAKNASDGLLSRQNPGAARIGQAFSETPIAINLEELNATVKFIPDVKSRNGERVFSDGVGTISRDLMEEIHAKMPQKSSAATCFQIRWAGAKGMLSLDDTLPGRVMLVRDSMIKFQSRDTQNLEICDVANKPIPLVLNRQMIKILEDMKVPDSWFFKAQNRELVRLRKITAITNNTVTFLKRQKIAEQMGFHRFIRRLYTLGFDYKKDAFLCSVVEAVVLREVRLLKHKSRIPVEQGVTLFGIMDEFGYLGDEEVFITFDKQDGASCPDLNDRLVIITRSPALHPGDIQIRRAIVPPRGHPLRSLSNCIVFSQKGDRDLPSQLSGGDLDGDIYNVIWDPIAVGCKYEFTPADYPRVSPLDIGRDVQASDMTDFFVTFMATDQLGLIANRHIILADLHESGTIHDDCKNLAEMHSTAVDYSKTGIPVDMSKIIKRPLYRPDFLAPAPPANIVEKTEIRFEAPVAPSAEDDEDDDIGPRHKYYYSNKILGKLYRAIDEKKIWKDDIHLVVNRSGSSLWDELFVYITRECEKLGYVDWRGALNEAHSIRQAYEDTIWTATIDYSDHSTKGITELEVFTGTIFNKSGVQTRRQRDTSIRLKDEFDRTAKWIEGLIRKQDRKQDVESSKDTYNAIYGDYYDAYEEESTAQESEFTGLELSIACLHAGLMRRDNRGSNKRNAEDFHSFKVIAAHCALRELEAAVKQKDIAEGAVFMGGGFPGVRGRAA</sequence>
<reference evidence="1" key="1">
    <citation type="submission" date="2022-10" db="EMBL/GenBank/DDBJ databases">
        <title>Genome Sequence of Xylaria curta.</title>
        <authorList>
            <person name="Buettner E."/>
        </authorList>
    </citation>
    <scope>NUCLEOTIDE SEQUENCE</scope>
    <source>
        <strain evidence="1">Babe10</strain>
    </source>
</reference>